<keyword evidence="1" id="KW-0732">Signal</keyword>
<dbReference type="InterPro" id="IPR011611">
    <property type="entry name" value="PfkB_dom"/>
</dbReference>
<dbReference type="Gene3D" id="3.40.1190.20">
    <property type="match status" value="1"/>
</dbReference>
<dbReference type="PANTHER" id="PTHR47098:SF1">
    <property type="entry name" value="PFKB FAMILY CARBOHYDRATE KINASE SUPERFAMILY (AFU_ORTHOLOGUE AFUA_4G09500)"/>
    <property type="match status" value="1"/>
</dbReference>
<dbReference type="InterPro" id="IPR029056">
    <property type="entry name" value="Ribokinase-like"/>
</dbReference>
<protein>
    <submittedName>
        <fullName evidence="3">Ribokinase-like protein</fullName>
    </submittedName>
</protein>
<dbReference type="SUPFAM" id="SSF53613">
    <property type="entry name" value="Ribokinase-like"/>
    <property type="match status" value="1"/>
</dbReference>
<gene>
    <name evidence="3" type="ORF">BJX63DRAFT_439733</name>
</gene>
<sequence>MAAYITSMGFLSLGLVVLDEIRLPNQQPLTNILGGSAAYATLGARLFLPPTSSRSPGWMLHVGNDFPECTRGLLESWGVALVVDKEAERLSTRGLLEYRDTTFGPKTFRYTTTPLQVSIGSLENTPFLASKAFHFLESPQNINGRASELLASRSRSTDMLEPPLIIWEPAPLSCKAENLAPCLQALQSQTVDVFSPNHIELSALFGENPTSDKARIESLVLRIVASIDERRTSPPTFTPSEQEMKSLTILIRAGEHGCLVCTQNTKLTWLPPFYKLGLGGERNPKVVDPTGAGNAFLGGYASGYLRTGNPVDAACYGAVAASFALEQVGMPVLEKNVTRNGPGDEEVWNGESVLGRLREYRRGAGILRDKTEAMD</sequence>
<keyword evidence="4" id="KW-1185">Reference proteome</keyword>
<evidence type="ECO:0000313" key="3">
    <source>
        <dbReference type="EMBL" id="KAL2808053.1"/>
    </source>
</evidence>
<evidence type="ECO:0000259" key="2">
    <source>
        <dbReference type="Pfam" id="PF00294"/>
    </source>
</evidence>
<feature type="signal peptide" evidence="1">
    <location>
        <begin position="1"/>
        <end position="18"/>
    </location>
</feature>
<dbReference type="EMBL" id="JBFXLT010000123">
    <property type="protein sequence ID" value="KAL2808053.1"/>
    <property type="molecule type" value="Genomic_DNA"/>
</dbReference>
<feature type="domain" description="Carbohydrate kinase PfkB" evidence="2">
    <location>
        <begin position="29"/>
        <end position="329"/>
    </location>
</feature>
<evidence type="ECO:0000313" key="4">
    <source>
        <dbReference type="Proteomes" id="UP001610334"/>
    </source>
</evidence>
<organism evidence="3 4">
    <name type="scientific">Aspergillus granulosus</name>
    <dbReference type="NCBI Taxonomy" id="176169"/>
    <lineage>
        <taxon>Eukaryota</taxon>
        <taxon>Fungi</taxon>
        <taxon>Dikarya</taxon>
        <taxon>Ascomycota</taxon>
        <taxon>Pezizomycotina</taxon>
        <taxon>Eurotiomycetes</taxon>
        <taxon>Eurotiomycetidae</taxon>
        <taxon>Eurotiales</taxon>
        <taxon>Aspergillaceae</taxon>
        <taxon>Aspergillus</taxon>
        <taxon>Aspergillus subgen. Nidulantes</taxon>
    </lineage>
</organism>
<dbReference type="Pfam" id="PF00294">
    <property type="entry name" value="PfkB"/>
    <property type="match status" value="1"/>
</dbReference>
<reference evidence="3 4" key="1">
    <citation type="submission" date="2024-07" db="EMBL/GenBank/DDBJ databases">
        <title>Section-level genome sequencing and comparative genomics of Aspergillus sections Usti and Cavernicolus.</title>
        <authorList>
            <consortium name="Lawrence Berkeley National Laboratory"/>
            <person name="Nybo J.L."/>
            <person name="Vesth T.C."/>
            <person name="Theobald S."/>
            <person name="Frisvad J.C."/>
            <person name="Larsen T.O."/>
            <person name="Kjaerboelling I."/>
            <person name="Rothschild-Mancinelli K."/>
            <person name="Lyhne E.K."/>
            <person name="Kogle M.E."/>
            <person name="Barry K."/>
            <person name="Clum A."/>
            <person name="Na H."/>
            <person name="Ledsgaard L."/>
            <person name="Lin J."/>
            <person name="Lipzen A."/>
            <person name="Kuo A."/>
            <person name="Riley R."/>
            <person name="Mondo S."/>
            <person name="Labutti K."/>
            <person name="Haridas S."/>
            <person name="Pangalinan J."/>
            <person name="Salamov A.A."/>
            <person name="Simmons B.A."/>
            <person name="Magnuson J.K."/>
            <person name="Chen J."/>
            <person name="Drula E."/>
            <person name="Henrissat B."/>
            <person name="Wiebenga A."/>
            <person name="Lubbers R.J."/>
            <person name="Gomes A.C."/>
            <person name="Makela M.R."/>
            <person name="Stajich J."/>
            <person name="Grigoriev I.V."/>
            <person name="Mortensen U.H."/>
            <person name="De Vries R.P."/>
            <person name="Baker S.E."/>
            <person name="Andersen M.R."/>
        </authorList>
    </citation>
    <scope>NUCLEOTIDE SEQUENCE [LARGE SCALE GENOMIC DNA]</scope>
    <source>
        <strain evidence="3 4">CBS 588.65</strain>
    </source>
</reference>
<evidence type="ECO:0000256" key="1">
    <source>
        <dbReference type="SAM" id="SignalP"/>
    </source>
</evidence>
<comment type="caution">
    <text evidence="3">The sequence shown here is derived from an EMBL/GenBank/DDBJ whole genome shotgun (WGS) entry which is preliminary data.</text>
</comment>
<feature type="chain" id="PRO_5046933134" evidence="1">
    <location>
        <begin position="19"/>
        <end position="375"/>
    </location>
</feature>
<proteinExistence type="predicted"/>
<dbReference type="Proteomes" id="UP001610334">
    <property type="component" value="Unassembled WGS sequence"/>
</dbReference>
<name>A0ABR4GXX4_9EURO</name>
<accession>A0ABR4GXX4</accession>
<dbReference type="PANTHER" id="PTHR47098">
    <property type="entry name" value="PROTEIN MAK32"/>
    <property type="match status" value="1"/>
</dbReference>